<evidence type="ECO:0000313" key="2">
    <source>
        <dbReference type="RefSeq" id="XP_015601187.1"/>
    </source>
</evidence>
<gene>
    <name evidence="2" type="primary">LOC107270580</name>
</gene>
<dbReference type="Proteomes" id="UP000694920">
    <property type="component" value="Unplaced"/>
</dbReference>
<dbReference type="AlphaFoldDB" id="A0AAJ7C3W3"/>
<proteinExistence type="predicted"/>
<evidence type="ECO:0000313" key="1">
    <source>
        <dbReference type="Proteomes" id="UP000694920"/>
    </source>
</evidence>
<sequence>MSNTTVPEDELRRVGKGSVNKALDVLRSKVISRKRKTDNHNKETLNSKIESYCISTISDRRKKRKSPATIFNRSTAFLEMRSCLAHHDWRHLQELFHITLDAPLEYEPNKWRYALILLMCSPDSSTSNLREFFELCLGNQAFEETNFLERIFSTKPSVEIDESIKYSFSR</sequence>
<dbReference type="KEGG" id="ccin:107270580"/>
<reference evidence="2" key="1">
    <citation type="submission" date="2025-08" db="UniProtKB">
        <authorList>
            <consortium name="RefSeq"/>
        </authorList>
    </citation>
    <scope>IDENTIFICATION</scope>
</reference>
<dbReference type="RefSeq" id="XP_015601187.1">
    <property type="nucleotide sequence ID" value="XM_015745701.2"/>
</dbReference>
<protein>
    <submittedName>
        <fullName evidence="2">Uncharacterized protein LOC107270580</fullName>
    </submittedName>
</protein>
<dbReference type="GeneID" id="107270580"/>
<keyword evidence="1" id="KW-1185">Reference proteome</keyword>
<accession>A0AAJ7C3W3</accession>
<organism evidence="1 2">
    <name type="scientific">Cephus cinctus</name>
    <name type="common">Wheat stem sawfly</name>
    <dbReference type="NCBI Taxonomy" id="211228"/>
    <lineage>
        <taxon>Eukaryota</taxon>
        <taxon>Metazoa</taxon>
        <taxon>Ecdysozoa</taxon>
        <taxon>Arthropoda</taxon>
        <taxon>Hexapoda</taxon>
        <taxon>Insecta</taxon>
        <taxon>Pterygota</taxon>
        <taxon>Neoptera</taxon>
        <taxon>Endopterygota</taxon>
        <taxon>Hymenoptera</taxon>
        <taxon>Cephoidea</taxon>
        <taxon>Cephidae</taxon>
        <taxon>Cephus</taxon>
    </lineage>
</organism>
<name>A0AAJ7C3W3_CEPCN</name>